<dbReference type="AlphaFoldDB" id="A0AB33J764"/>
<dbReference type="PANTHER" id="PTHR43272">
    <property type="entry name" value="LONG-CHAIN-FATTY-ACID--COA LIGASE"/>
    <property type="match status" value="1"/>
</dbReference>
<proteinExistence type="predicted"/>
<evidence type="ECO:0000256" key="2">
    <source>
        <dbReference type="ARBA" id="ARBA00022840"/>
    </source>
</evidence>
<name>A0AB33J764_9BACT</name>
<dbReference type="PROSITE" id="PS00455">
    <property type="entry name" value="AMP_BINDING"/>
    <property type="match status" value="1"/>
</dbReference>
<gene>
    <name evidence="5" type="ORF">GTC17259_02790</name>
</gene>
<reference evidence="5" key="1">
    <citation type="submission" date="2024-07" db="EMBL/GenBank/DDBJ databases">
        <title>Complete genome sequence of Prevotella sp. YM-2024 GTC17259.</title>
        <authorList>
            <person name="Hayashi M."/>
            <person name="Muto Y."/>
            <person name="Tanaka K."/>
            <person name="Niwa H."/>
        </authorList>
    </citation>
    <scope>NUCLEOTIDE SEQUENCE</scope>
    <source>
        <strain evidence="5">GTC17259</strain>
    </source>
</reference>
<keyword evidence="2" id="KW-0067">ATP-binding</keyword>
<evidence type="ECO:0000313" key="5">
    <source>
        <dbReference type="EMBL" id="BFO75229.1"/>
    </source>
</evidence>
<dbReference type="Gene3D" id="3.30.300.30">
    <property type="match status" value="1"/>
</dbReference>
<keyword evidence="1" id="KW-0547">Nucleotide-binding</keyword>
<dbReference type="InterPro" id="IPR045851">
    <property type="entry name" value="AMP-bd_C_sf"/>
</dbReference>
<evidence type="ECO:0000256" key="1">
    <source>
        <dbReference type="ARBA" id="ARBA00022741"/>
    </source>
</evidence>
<dbReference type="EMBL" id="AP035787">
    <property type="protein sequence ID" value="BFO75229.1"/>
    <property type="molecule type" value="Genomic_DNA"/>
</dbReference>
<dbReference type="PANTHER" id="PTHR43272:SF33">
    <property type="entry name" value="AMP-BINDING DOMAIN-CONTAINING PROTEIN-RELATED"/>
    <property type="match status" value="1"/>
</dbReference>
<sequence length="555" mass="62612">MTGNIPSFNALIQKSIVDHWEQDALTDFKGMTLQYHDVARKIEKLHIMFENCGIVKGDKIAIAGRNSANWAVAFLATLTYGAVAVPILHEFTADQIHNIVNHSESKLLFAGDVVSTEIDATKMPELEGIIYLPDSSLILSRTDKLTYAREHLNEMFGKKFPKYYRKEHVNYYIEQSPDELALINYTSGTTGFSKGVMIPYRALWSNFDFAQQVLGQHLKGGSKVISILPMAHMYGMAFEFLFEFNKGCHIYYLTRMPSPAIIAQAFSEVKPDIIIAVPLIIEKIIKKKVFPKIQNNKMRLLLNMPMISKKVKEKICDLVTDAFGGEFYEVIIGGAALNQEVEQFLQQIKFKYTVGYGATECAPIIAYADYQSFVPGSCGRSVVHMEVKIDSPDPVNVPGEILAKGLNVMLGYYKNEEATRQTIDSEGWYHTGDLGTMDEDGNIFIKGRSKNMLLGANGQNIYPEEVEDQLNSMALVSESVVIQDGDKLIGLVYPDYDEAASLSFNNEDLQNVMEQNRQELNQKLPAYCKLSAIEIHKEEFEKTPKKSIKRYLYTR</sequence>
<evidence type="ECO:0000259" key="4">
    <source>
        <dbReference type="Pfam" id="PF00501"/>
    </source>
</evidence>
<evidence type="ECO:0000256" key="3">
    <source>
        <dbReference type="ARBA" id="ARBA00024484"/>
    </source>
</evidence>
<dbReference type="Gene3D" id="3.40.50.12780">
    <property type="entry name" value="N-terminal domain of ligase-like"/>
    <property type="match status" value="1"/>
</dbReference>
<dbReference type="GO" id="GO:0005524">
    <property type="term" value="F:ATP binding"/>
    <property type="evidence" value="ECO:0007669"/>
    <property type="project" value="UniProtKB-KW"/>
</dbReference>
<accession>A0AB33J764</accession>
<dbReference type="GO" id="GO:0004467">
    <property type="term" value="F:long-chain fatty acid-CoA ligase activity"/>
    <property type="evidence" value="ECO:0007669"/>
    <property type="project" value="UniProtKB-EC"/>
</dbReference>
<dbReference type="InterPro" id="IPR042099">
    <property type="entry name" value="ANL_N_sf"/>
</dbReference>
<feature type="domain" description="AMP-dependent synthetase/ligase" evidence="4">
    <location>
        <begin position="21"/>
        <end position="413"/>
    </location>
</feature>
<dbReference type="InterPro" id="IPR020845">
    <property type="entry name" value="AMP-binding_CS"/>
</dbReference>
<dbReference type="SUPFAM" id="SSF56801">
    <property type="entry name" value="Acetyl-CoA synthetase-like"/>
    <property type="match status" value="1"/>
</dbReference>
<dbReference type="InterPro" id="IPR000873">
    <property type="entry name" value="AMP-dep_synth/lig_dom"/>
</dbReference>
<protein>
    <submittedName>
        <fullName evidence="5">AMP-binding protein</fullName>
    </submittedName>
</protein>
<dbReference type="GO" id="GO:0016020">
    <property type="term" value="C:membrane"/>
    <property type="evidence" value="ECO:0007669"/>
    <property type="project" value="TreeGrafter"/>
</dbReference>
<dbReference type="Pfam" id="PF23562">
    <property type="entry name" value="AMP-binding_C_3"/>
    <property type="match status" value="1"/>
</dbReference>
<comment type="catalytic activity">
    <reaction evidence="3">
        <text>a long-chain fatty acid + ATP + CoA = a long-chain fatty acyl-CoA + AMP + diphosphate</text>
        <dbReference type="Rhea" id="RHEA:15421"/>
        <dbReference type="ChEBI" id="CHEBI:30616"/>
        <dbReference type="ChEBI" id="CHEBI:33019"/>
        <dbReference type="ChEBI" id="CHEBI:57287"/>
        <dbReference type="ChEBI" id="CHEBI:57560"/>
        <dbReference type="ChEBI" id="CHEBI:83139"/>
        <dbReference type="ChEBI" id="CHEBI:456215"/>
        <dbReference type="EC" id="6.2.1.3"/>
    </reaction>
    <physiologicalReaction direction="left-to-right" evidence="3">
        <dbReference type="Rhea" id="RHEA:15422"/>
    </physiologicalReaction>
</comment>
<organism evidence="5">
    <name type="scientific">Prevotella sp. GTC17259</name>
    <dbReference type="NCBI Taxonomy" id="3236795"/>
    <lineage>
        <taxon>Bacteria</taxon>
        <taxon>Pseudomonadati</taxon>
        <taxon>Bacteroidota</taxon>
        <taxon>Bacteroidia</taxon>
        <taxon>Bacteroidales</taxon>
        <taxon>Prevotellaceae</taxon>
        <taxon>Prevotella</taxon>
    </lineage>
</organism>
<dbReference type="Pfam" id="PF00501">
    <property type="entry name" value="AMP-binding"/>
    <property type="match status" value="1"/>
</dbReference>